<evidence type="ECO:0000256" key="4">
    <source>
        <dbReference type="ARBA" id="ARBA00023163"/>
    </source>
</evidence>
<dbReference type="AlphaFoldDB" id="A0AAC9PRW7"/>
<dbReference type="GO" id="GO:0000160">
    <property type="term" value="P:phosphorelay signal transduction system"/>
    <property type="evidence" value="ECO:0007669"/>
    <property type="project" value="InterPro"/>
</dbReference>
<dbReference type="PANTHER" id="PTHR43214">
    <property type="entry name" value="TWO-COMPONENT RESPONSE REGULATOR"/>
    <property type="match status" value="1"/>
</dbReference>
<dbReference type="InterPro" id="IPR001789">
    <property type="entry name" value="Sig_transdc_resp-reg_receiver"/>
</dbReference>
<dbReference type="SMART" id="SM00448">
    <property type="entry name" value="REC"/>
    <property type="match status" value="1"/>
</dbReference>
<dbReference type="InterPro" id="IPR011006">
    <property type="entry name" value="CheY-like_superfamily"/>
</dbReference>
<evidence type="ECO:0000256" key="1">
    <source>
        <dbReference type="ARBA" id="ARBA00022553"/>
    </source>
</evidence>
<dbReference type="KEGG" id="acad:UA74_14055"/>
<name>A0AAC9PRW7_9PSEU</name>
<keyword evidence="4" id="KW-0804">Transcription</keyword>
<dbReference type="EMBL" id="CP016076">
    <property type="protein sequence ID" value="APU14869.1"/>
    <property type="molecule type" value="Genomic_DNA"/>
</dbReference>
<protein>
    <submittedName>
        <fullName evidence="8">LuxR family transcriptional regulator</fullName>
    </submittedName>
</protein>
<dbReference type="InterPro" id="IPR058245">
    <property type="entry name" value="NreC/VraR/RcsB-like_REC"/>
</dbReference>
<feature type="modified residue" description="4-aspartylphosphate" evidence="5">
    <location>
        <position position="52"/>
    </location>
</feature>
<evidence type="ECO:0000259" key="7">
    <source>
        <dbReference type="PROSITE" id="PS50110"/>
    </source>
</evidence>
<evidence type="ECO:0000259" key="6">
    <source>
        <dbReference type="PROSITE" id="PS50043"/>
    </source>
</evidence>
<dbReference type="Pfam" id="PF00072">
    <property type="entry name" value="Response_reg"/>
    <property type="match status" value="1"/>
</dbReference>
<dbReference type="PROSITE" id="PS50043">
    <property type="entry name" value="HTH_LUXR_2"/>
    <property type="match status" value="1"/>
</dbReference>
<gene>
    <name evidence="8" type="ORF">UA74_14055</name>
</gene>
<evidence type="ECO:0000313" key="9">
    <source>
        <dbReference type="Proteomes" id="UP000185511"/>
    </source>
</evidence>
<sequence>MRVVIAEDSVLLRTGLLRLLRDEGIDVVADVGDADALLRSVEDLRPELCLVDVRMPPGFSEEGIHAAVEIRRRHPDIAVVVLSQYVVGRYAAELITGGATRVGYLLKDRVVDLDDFLAALRRVVAGGTAFDQEVIAQLLTRNRDDARLGRLSPRELEVLGLMAQGLNNAGIAERLMITERAIEKHINGIFTRLDLGHQDHEHRRVRAVLEYLRNHGVPEG</sequence>
<feature type="domain" description="Response regulatory" evidence="7">
    <location>
        <begin position="2"/>
        <end position="122"/>
    </location>
</feature>
<dbReference type="CDD" id="cd17535">
    <property type="entry name" value="REC_NarL-like"/>
    <property type="match status" value="1"/>
</dbReference>
<keyword evidence="3" id="KW-0238">DNA-binding</keyword>
<dbReference type="GO" id="GO:0003677">
    <property type="term" value="F:DNA binding"/>
    <property type="evidence" value="ECO:0007669"/>
    <property type="project" value="UniProtKB-KW"/>
</dbReference>
<dbReference type="RefSeq" id="WP_075740646.1">
    <property type="nucleotide sequence ID" value="NZ_CP016076.1"/>
</dbReference>
<reference evidence="9" key="1">
    <citation type="submission" date="2016-06" db="EMBL/GenBank/DDBJ databases">
        <title>Complete genome sequence of Actinoalloteichus fjordicus DSM 46855 (=ADI127-17), type strain of the new species Actinoalloteichus fjordicus.</title>
        <authorList>
            <person name="Ruckert C."/>
            <person name="Nouioui I."/>
            <person name="Willmese J."/>
            <person name="van Wezel G."/>
            <person name="Klenk H.-P."/>
            <person name="Kalinowski J."/>
            <person name="Zotchev S.B."/>
        </authorList>
    </citation>
    <scope>NUCLEOTIDE SEQUENCE [LARGE SCALE GENOMIC DNA]</scope>
    <source>
        <strain evidence="9">ADI127-7</strain>
    </source>
</reference>
<evidence type="ECO:0000256" key="2">
    <source>
        <dbReference type="ARBA" id="ARBA00023015"/>
    </source>
</evidence>
<keyword evidence="1 5" id="KW-0597">Phosphoprotein</keyword>
<organism evidence="8 9">
    <name type="scientific">Actinoalloteichus fjordicus</name>
    <dbReference type="NCBI Taxonomy" id="1612552"/>
    <lineage>
        <taxon>Bacteria</taxon>
        <taxon>Bacillati</taxon>
        <taxon>Actinomycetota</taxon>
        <taxon>Actinomycetes</taxon>
        <taxon>Pseudonocardiales</taxon>
        <taxon>Pseudonocardiaceae</taxon>
        <taxon>Actinoalloteichus</taxon>
    </lineage>
</organism>
<dbReference type="PRINTS" id="PR00038">
    <property type="entry name" value="HTHLUXR"/>
</dbReference>
<evidence type="ECO:0000256" key="3">
    <source>
        <dbReference type="ARBA" id="ARBA00023125"/>
    </source>
</evidence>
<accession>A0AAC9PRW7</accession>
<feature type="domain" description="HTH luxR-type" evidence="6">
    <location>
        <begin position="144"/>
        <end position="215"/>
    </location>
</feature>
<dbReference type="InterPro" id="IPR000792">
    <property type="entry name" value="Tscrpt_reg_LuxR_C"/>
</dbReference>
<dbReference type="Gene3D" id="3.40.50.2300">
    <property type="match status" value="1"/>
</dbReference>
<dbReference type="CDD" id="cd06170">
    <property type="entry name" value="LuxR_C_like"/>
    <property type="match status" value="1"/>
</dbReference>
<dbReference type="SUPFAM" id="SSF52172">
    <property type="entry name" value="CheY-like"/>
    <property type="match status" value="1"/>
</dbReference>
<dbReference type="Pfam" id="PF00196">
    <property type="entry name" value="GerE"/>
    <property type="match status" value="1"/>
</dbReference>
<dbReference type="PANTHER" id="PTHR43214:SF24">
    <property type="entry name" value="TRANSCRIPTIONAL REGULATORY PROTEIN NARL-RELATED"/>
    <property type="match status" value="1"/>
</dbReference>
<dbReference type="Proteomes" id="UP000185511">
    <property type="component" value="Chromosome"/>
</dbReference>
<evidence type="ECO:0000313" key="8">
    <source>
        <dbReference type="EMBL" id="APU14869.1"/>
    </source>
</evidence>
<evidence type="ECO:0000256" key="5">
    <source>
        <dbReference type="PROSITE-ProRule" id="PRU00169"/>
    </source>
</evidence>
<dbReference type="PROSITE" id="PS50110">
    <property type="entry name" value="RESPONSE_REGULATORY"/>
    <property type="match status" value="1"/>
</dbReference>
<dbReference type="GO" id="GO:0006355">
    <property type="term" value="P:regulation of DNA-templated transcription"/>
    <property type="evidence" value="ECO:0007669"/>
    <property type="project" value="InterPro"/>
</dbReference>
<dbReference type="SMART" id="SM00421">
    <property type="entry name" value="HTH_LUXR"/>
    <property type="match status" value="1"/>
</dbReference>
<proteinExistence type="predicted"/>
<keyword evidence="2" id="KW-0805">Transcription regulation</keyword>
<keyword evidence="9" id="KW-1185">Reference proteome</keyword>
<dbReference type="InterPro" id="IPR039420">
    <property type="entry name" value="WalR-like"/>
</dbReference>